<protein>
    <submittedName>
        <fullName evidence="2">Uncharacterized protein</fullName>
    </submittedName>
</protein>
<keyword evidence="1" id="KW-0175">Coiled coil</keyword>
<dbReference type="OrthoDB" id="2974129at2"/>
<evidence type="ECO:0000256" key="1">
    <source>
        <dbReference type="SAM" id="Coils"/>
    </source>
</evidence>
<accession>A0A417YGU0</accession>
<evidence type="ECO:0000313" key="3">
    <source>
        <dbReference type="Proteomes" id="UP000285456"/>
    </source>
</evidence>
<gene>
    <name evidence="2" type="ORF">D1B32_12365</name>
</gene>
<dbReference type="EMBL" id="QWEH01000007">
    <property type="protein sequence ID" value="RHW32023.1"/>
    <property type="molecule type" value="Genomic_DNA"/>
</dbReference>
<name>A0A417YGU0_9BACI</name>
<sequence length="412" mass="47205">MKMPISKPGKARFRGPTSSNDYNVTEDDLYLDLLNLFQESNNNKNKLREAFQAILAENIALQNYAEKLESELNELEVKLNVIDKRNEFYNGRFFKTGFVSDMRTEYLLADQNENDTGLRGEIDIHHRFATLPLISQTPKTHVLDKNNNIIVPDSLEVEVTSQTNGDVEENNIMNAFNGDKHSYWRREVSYDPLSAPQKESVTIEVNIPSNLVNNLNINTININPHPERGVEITNVEMHYNNAWATIDGFRQDELSDTRQLSPKRKWYFASRPVQRIRITLTQHYPLQVGEKKVFVIGAQDIGIHLSSFDTNGGFVLVPVNMADVGMYSIDSVEPIFLNERALSYSKVLDDLEGNIYDFSILKEQNGYLQAIGESEWTNQISKQLWVKIHLYPDPNNGVNPCLHALRLHYSKV</sequence>
<dbReference type="Proteomes" id="UP000285456">
    <property type="component" value="Unassembled WGS sequence"/>
</dbReference>
<reference evidence="2 3" key="1">
    <citation type="journal article" date="2007" name="Int. J. Syst. Evol. Microbiol.">
        <title>Oceanobacillus profundus sp. nov., isolated from a deep-sea sediment core.</title>
        <authorList>
            <person name="Kim Y.G."/>
            <person name="Choi D.H."/>
            <person name="Hyun S."/>
            <person name="Cho B.C."/>
        </authorList>
    </citation>
    <scope>NUCLEOTIDE SEQUENCE [LARGE SCALE GENOMIC DNA]</scope>
    <source>
        <strain evidence="2 3">DSM 18246</strain>
    </source>
</reference>
<dbReference type="AlphaFoldDB" id="A0A417YGU0"/>
<evidence type="ECO:0000313" key="2">
    <source>
        <dbReference type="EMBL" id="RHW32023.1"/>
    </source>
</evidence>
<proteinExistence type="predicted"/>
<keyword evidence="3" id="KW-1185">Reference proteome</keyword>
<comment type="caution">
    <text evidence="2">The sequence shown here is derived from an EMBL/GenBank/DDBJ whole genome shotgun (WGS) entry which is preliminary data.</text>
</comment>
<feature type="coiled-coil region" evidence="1">
    <location>
        <begin position="58"/>
        <end position="85"/>
    </location>
</feature>
<organism evidence="2 3">
    <name type="scientific">Oceanobacillus profundus</name>
    <dbReference type="NCBI Taxonomy" id="372463"/>
    <lineage>
        <taxon>Bacteria</taxon>
        <taxon>Bacillati</taxon>
        <taxon>Bacillota</taxon>
        <taxon>Bacilli</taxon>
        <taxon>Bacillales</taxon>
        <taxon>Bacillaceae</taxon>
        <taxon>Oceanobacillus</taxon>
    </lineage>
</organism>
<dbReference type="RefSeq" id="WP_118889581.1">
    <property type="nucleotide sequence ID" value="NZ_PHUT01000007.1"/>
</dbReference>